<evidence type="ECO:0000256" key="2">
    <source>
        <dbReference type="ARBA" id="ARBA00023125"/>
    </source>
</evidence>
<sequence length="81" mass="9197">MPIRPKPTYPLDPSRIDYDYKQVLDHLAERIGSGEFQDQLSSRTVLAREYGVSTQTVTRAVNILVERGTLVVRYPNGTYLA</sequence>
<dbReference type="GO" id="GO:0003700">
    <property type="term" value="F:DNA-binding transcription factor activity"/>
    <property type="evidence" value="ECO:0007669"/>
    <property type="project" value="InterPro"/>
</dbReference>
<name>A0A318LM24_9PSEU</name>
<dbReference type="SUPFAM" id="SSF46785">
    <property type="entry name" value="Winged helix' DNA-binding domain"/>
    <property type="match status" value="1"/>
</dbReference>
<organism evidence="5 6">
    <name type="scientific">Prauserella flavalba</name>
    <dbReference type="NCBI Taxonomy" id="1477506"/>
    <lineage>
        <taxon>Bacteria</taxon>
        <taxon>Bacillati</taxon>
        <taxon>Actinomycetota</taxon>
        <taxon>Actinomycetes</taxon>
        <taxon>Pseudonocardiales</taxon>
        <taxon>Pseudonocardiaceae</taxon>
        <taxon>Prauserella</taxon>
    </lineage>
</organism>
<keyword evidence="2" id="KW-0238">DNA-binding</keyword>
<evidence type="ECO:0000313" key="6">
    <source>
        <dbReference type="Proteomes" id="UP000247892"/>
    </source>
</evidence>
<evidence type="ECO:0000256" key="1">
    <source>
        <dbReference type="ARBA" id="ARBA00023015"/>
    </source>
</evidence>
<dbReference type="AlphaFoldDB" id="A0A318LM24"/>
<dbReference type="InterPro" id="IPR036388">
    <property type="entry name" value="WH-like_DNA-bd_sf"/>
</dbReference>
<dbReference type="SMART" id="SM00345">
    <property type="entry name" value="HTH_GNTR"/>
    <property type="match status" value="1"/>
</dbReference>
<dbReference type="EMBL" id="MASU01000026">
    <property type="protein sequence ID" value="PXY17575.1"/>
    <property type="molecule type" value="Genomic_DNA"/>
</dbReference>
<proteinExistence type="predicted"/>
<reference evidence="5 6" key="1">
    <citation type="submission" date="2016-07" db="EMBL/GenBank/DDBJ databases">
        <title>Draft genome sequence of Prauserella sp. YIM 121212, isolated from alkaline soil.</title>
        <authorList>
            <person name="Ruckert C."/>
            <person name="Albersmeier A."/>
            <person name="Jiang C.-L."/>
            <person name="Jiang Y."/>
            <person name="Kalinowski J."/>
            <person name="Schneider O."/>
            <person name="Winkler A."/>
            <person name="Zotchev S.B."/>
        </authorList>
    </citation>
    <scope>NUCLEOTIDE SEQUENCE [LARGE SCALE GENOMIC DNA]</scope>
    <source>
        <strain evidence="5 6">YIM 121212</strain>
    </source>
</reference>
<dbReference type="Gene3D" id="1.10.10.10">
    <property type="entry name" value="Winged helix-like DNA-binding domain superfamily/Winged helix DNA-binding domain"/>
    <property type="match status" value="1"/>
</dbReference>
<dbReference type="InterPro" id="IPR000524">
    <property type="entry name" value="Tscrpt_reg_HTH_GntR"/>
</dbReference>
<gene>
    <name evidence="5" type="ORF">BA062_37435</name>
</gene>
<keyword evidence="1" id="KW-0805">Transcription regulation</keyword>
<feature type="domain" description="HTH gntR-type" evidence="4">
    <location>
        <begin position="23"/>
        <end position="80"/>
    </location>
</feature>
<evidence type="ECO:0000256" key="3">
    <source>
        <dbReference type="ARBA" id="ARBA00023163"/>
    </source>
</evidence>
<dbReference type="Pfam" id="PF00392">
    <property type="entry name" value="GntR"/>
    <property type="match status" value="1"/>
</dbReference>
<protein>
    <recommendedName>
        <fullName evidence="4">HTH gntR-type domain-containing protein</fullName>
    </recommendedName>
</protein>
<dbReference type="Proteomes" id="UP000247892">
    <property type="component" value="Unassembled WGS sequence"/>
</dbReference>
<comment type="caution">
    <text evidence="5">The sequence shown here is derived from an EMBL/GenBank/DDBJ whole genome shotgun (WGS) entry which is preliminary data.</text>
</comment>
<dbReference type="InterPro" id="IPR036390">
    <property type="entry name" value="WH_DNA-bd_sf"/>
</dbReference>
<accession>A0A318LM24</accession>
<keyword evidence="6" id="KW-1185">Reference proteome</keyword>
<evidence type="ECO:0000313" key="5">
    <source>
        <dbReference type="EMBL" id="PXY17575.1"/>
    </source>
</evidence>
<dbReference type="OrthoDB" id="3700563at2"/>
<keyword evidence="3" id="KW-0804">Transcription</keyword>
<evidence type="ECO:0000259" key="4">
    <source>
        <dbReference type="SMART" id="SM00345"/>
    </source>
</evidence>
<dbReference type="GO" id="GO:0003677">
    <property type="term" value="F:DNA binding"/>
    <property type="evidence" value="ECO:0007669"/>
    <property type="project" value="UniProtKB-KW"/>
</dbReference>